<evidence type="ECO:0000313" key="12">
    <source>
        <dbReference type="EMBL" id="MFC6196785.1"/>
    </source>
</evidence>
<gene>
    <name evidence="12" type="ORF">ACFQDM_01770</name>
</gene>
<evidence type="ECO:0000256" key="8">
    <source>
        <dbReference type="ARBA" id="ARBA00022989"/>
    </source>
</evidence>
<feature type="region of interest" description="Disordered" evidence="11">
    <location>
        <begin position="1"/>
        <end position="26"/>
    </location>
</feature>
<evidence type="ECO:0000256" key="10">
    <source>
        <dbReference type="RuleBase" id="RU364125"/>
    </source>
</evidence>
<keyword evidence="12" id="KW-0282">Flagellum</keyword>
<dbReference type="PANTHER" id="PTHR35091">
    <property type="entry name" value="FLAGELLAR PROTEIN FLIL"/>
    <property type="match status" value="1"/>
</dbReference>
<evidence type="ECO:0000256" key="5">
    <source>
        <dbReference type="ARBA" id="ARBA00022500"/>
    </source>
</evidence>
<keyword evidence="6 10" id="KW-0812">Transmembrane</keyword>
<protein>
    <recommendedName>
        <fullName evidence="10">Flagellar protein FliL</fullName>
    </recommendedName>
</protein>
<evidence type="ECO:0000256" key="11">
    <source>
        <dbReference type="SAM" id="MobiDB-lite"/>
    </source>
</evidence>
<evidence type="ECO:0000256" key="7">
    <source>
        <dbReference type="ARBA" id="ARBA00022779"/>
    </source>
</evidence>
<feature type="transmembrane region" description="Helical" evidence="10">
    <location>
        <begin position="36"/>
        <end position="59"/>
    </location>
</feature>
<evidence type="ECO:0000256" key="4">
    <source>
        <dbReference type="ARBA" id="ARBA00022475"/>
    </source>
</evidence>
<dbReference type="RefSeq" id="WP_377374663.1">
    <property type="nucleotide sequence ID" value="NZ_JBHSSW010000003.1"/>
</dbReference>
<keyword evidence="9 10" id="KW-0472">Membrane</keyword>
<evidence type="ECO:0000256" key="2">
    <source>
        <dbReference type="ARBA" id="ARBA00004162"/>
    </source>
</evidence>
<comment type="caution">
    <text evidence="12">The sequence shown here is derived from an EMBL/GenBank/DDBJ whole genome shotgun (WGS) entry which is preliminary data.</text>
</comment>
<keyword evidence="10" id="KW-0997">Cell inner membrane</keyword>
<keyword evidence="12" id="KW-0966">Cell projection</keyword>
<keyword evidence="12" id="KW-0969">Cilium</keyword>
<reference evidence="13" key="1">
    <citation type="journal article" date="2019" name="Int. J. Syst. Evol. Microbiol.">
        <title>The Global Catalogue of Microorganisms (GCM) 10K type strain sequencing project: providing services to taxonomists for standard genome sequencing and annotation.</title>
        <authorList>
            <consortium name="The Broad Institute Genomics Platform"/>
            <consortium name="The Broad Institute Genome Sequencing Center for Infectious Disease"/>
            <person name="Wu L."/>
            <person name="Ma J."/>
        </authorList>
    </citation>
    <scope>NUCLEOTIDE SEQUENCE [LARGE SCALE GENOMIC DNA]</scope>
    <source>
        <strain evidence="13">CGMCC-1.15741</strain>
    </source>
</reference>
<dbReference type="Proteomes" id="UP001596303">
    <property type="component" value="Unassembled WGS sequence"/>
</dbReference>
<evidence type="ECO:0000256" key="9">
    <source>
        <dbReference type="ARBA" id="ARBA00023136"/>
    </source>
</evidence>
<feature type="compositionally biased region" description="Acidic residues" evidence="11">
    <location>
        <begin position="1"/>
        <end position="23"/>
    </location>
</feature>
<feature type="compositionally biased region" description="Basic and acidic residues" evidence="11">
    <location>
        <begin position="65"/>
        <end position="113"/>
    </location>
</feature>
<dbReference type="Pfam" id="PF03748">
    <property type="entry name" value="FliL"/>
    <property type="match status" value="1"/>
</dbReference>
<dbReference type="InterPro" id="IPR005503">
    <property type="entry name" value="FliL"/>
</dbReference>
<comment type="similarity">
    <text evidence="3 10">Belongs to the FliL family.</text>
</comment>
<evidence type="ECO:0000313" key="13">
    <source>
        <dbReference type="Proteomes" id="UP001596303"/>
    </source>
</evidence>
<keyword evidence="7 10" id="KW-0283">Flagellar rotation</keyword>
<dbReference type="PANTHER" id="PTHR35091:SF2">
    <property type="entry name" value="FLAGELLAR PROTEIN FLIL"/>
    <property type="match status" value="1"/>
</dbReference>
<organism evidence="12 13">
    <name type="scientific">Ponticaulis profundi</name>
    <dbReference type="NCBI Taxonomy" id="2665222"/>
    <lineage>
        <taxon>Bacteria</taxon>
        <taxon>Pseudomonadati</taxon>
        <taxon>Pseudomonadota</taxon>
        <taxon>Alphaproteobacteria</taxon>
        <taxon>Hyphomonadales</taxon>
        <taxon>Hyphomonadaceae</taxon>
        <taxon>Ponticaulis</taxon>
    </lineage>
</organism>
<accession>A0ABW1S5D6</accession>
<sequence>MSDQTDVEPEVEDVSTDGLETENEAPAKKKLAGKTLVLFIILPALLLLVGGGGATMMLLGGGKADAAEPPKADSHGSDDGHGDSKDSHGEDDSHGGDDDHGETDSHGGVKKAEQSAGNGAVIQIGEPGNPSFYTMPKILVTVSNGNGRRSQLLLKLTLEANDPAVFDKVDSVLPRISDQFQMFLREMRVDDLSGSSGDYRIRRELLRRVNLSLYPQAVDAVLIEEFIVQ</sequence>
<keyword evidence="4" id="KW-1003">Cell membrane</keyword>
<feature type="region of interest" description="Disordered" evidence="11">
    <location>
        <begin position="63"/>
        <end position="116"/>
    </location>
</feature>
<evidence type="ECO:0000256" key="6">
    <source>
        <dbReference type="ARBA" id="ARBA00022692"/>
    </source>
</evidence>
<evidence type="ECO:0000256" key="1">
    <source>
        <dbReference type="ARBA" id="ARBA00002254"/>
    </source>
</evidence>
<comment type="function">
    <text evidence="1 10">Controls the rotational direction of flagella during chemotaxis.</text>
</comment>
<name>A0ABW1S5D6_9PROT</name>
<keyword evidence="5 10" id="KW-0145">Chemotaxis</keyword>
<evidence type="ECO:0000256" key="3">
    <source>
        <dbReference type="ARBA" id="ARBA00008281"/>
    </source>
</evidence>
<comment type="subcellular location">
    <subcellularLocation>
        <location evidence="10">Cell inner membrane</location>
    </subcellularLocation>
    <subcellularLocation>
        <location evidence="2">Cell membrane</location>
        <topology evidence="2">Single-pass membrane protein</topology>
    </subcellularLocation>
</comment>
<dbReference type="EMBL" id="JBHSSW010000003">
    <property type="protein sequence ID" value="MFC6196785.1"/>
    <property type="molecule type" value="Genomic_DNA"/>
</dbReference>
<keyword evidence="13" id="KW-1185">Reference proteome</keyword>
<proteinExistence type="inferred from homology"/>
<keyword evidence="8 10" id="KW-1133">Transmembrane helix</keyword>